<keyword evidence="9" id="KW-1185">Reference proteome</keyword>
<organism evidence="8 9">
    <name type="scientific">Ceutorhynchus assimilis</name>
    <name type="common">cabbage seed weevil</name>
    <dbReference type="NCBI Taxonomy" id="467358"/>
    <lineage>
        <taxon>Eukaryota</taxon>
        <taxon>Metazoa</taxon>
        <taxon>Ecdysozoa</taxon>
        <taxon>Arthropoda</taxon>
        <taxon>Hexapoda</taxon>
        <taxon>Insecta</taxon>
        <taxon>Pterygota</taxon>
        <taxon>Neoptera</taxon>
        <taxon>Endopterygota</taxon>
        <taxon>Coleoptera</taxon>
        <taxon>Polyphaga</taxon>
        <taxon>Cucujiformia</taxon>
        <taxon>Curculionidae</taxon>
        <taxon>Ceutorhynchinae</taxon>
        <taxon>Ceutorhynchus</taxon>
    </lineage>
</organism>
<dbReference type="PIRSF" id="PIRSF000137">
    <property type="entry name" value="Alcohol_oxidase"/>
    <property type="match status" value="1"/>
</dbReference>
<dbReference type="Gene3D" id="3.50.50.60">
    <property type="entry name" value="FAD/NAD(P)-binding domain"/>
    <property type="match status" value="1"/>
</dbReference>
<dbReference type="AlphaFoldDB" id="A0A9N9MGC9"/>
<feature type="binding site" evidence="3">
    <location>
        <position position="288"/>
    </location>
    <ligand>
        <name>FAD</name>
        <dbReference type="ChEBI" id="CHEBI:57692"/>
    </ligand>
</feature>
<evidence type="ECO:0000259" key="6">
    <source>
        <dbReference type="PROSITE" id="PS00623"/>
    </source>
</evidence>
<feature type="signal peptide" evidence="5">
    <location>
        <begin position="1"/>
        <end position="20"/>
    </location>
</feature>
<evidence type="ECO:0000256" key="2">
    <source>
        <dbReference type="PIRSR" id="PIRSR000137-1"/>
    </source>
</evidence>
<accession>A0A9N9MGC9</accession>
<evidence type="ECO:0000313" key="9">
    <source>
        <dbReference type="Proteomes" id="UP001152799"/>
    </source>
</evidence>
<dbReference type="SUPFAM" id="SSF54373">
    <property type="entry name" value="FAD-linked reductases, C-terminal domain"/>
    <property type="match status" value="1"/>
</dbReference>
<feature type="binding site" evidence="3">
    <location>
        <position position="154"/>
    </location>
    <ligand>
        <name>FAD</name>
        <dbReference type="ChEBI" id="CHEBI:57692"/>
    </ligand>
</feature>
<evidence type="ECO:0000256" key="4">
    <source>
        <dbReference type="RuleBase" id="RU003968"/>
    </source>
</evidence>
<comment type="cofactor">
    <cofactor evidence="3">
        <name>FAD</name>
        <dbReference type="ChEBI" id="CHEBI:57692"/>
    </cofactor>
</comment>
<feature type="active site" description="Proton acceptor" evidence="2">
    <location>
        <position position="600"/>
    </location>
</feature>
<evidence type="ECO:0000259" key="7">
    <source>
        <dbReference type="PROSITE" id="PS00624"/>
    </source>
</evidence>
<dbReference type="PANTHER" id="PTHR11552:SF158">
    <property type="entry name" value="GH23626P-RELATED"/>
    <property type="match status" value="1"/>
</dbReference>
<evidence type="ECO:0000313" key="8">
    <source>
        <dbReference type="EMBL" id="CAG9764253.1"/>
    </source>
</evidence>
<sequence length="628" mass="69452">MVNYCNLCYLVVIFLPLLSAFNLTEEFYLETYQILSGLGNYVLPVNNDEYFPMEETDEKTNATNWNGNFDFIIIGGGTAGGVIANRLTEENNYKVLIIEAGHPYPDPAAVLGLHPYFIFTKYNWGYNTTEQKNACLGSINDRCMCPRGKVLGGTSVINGGIYSRGSAGDFNFWEAIGNVGWGYDDVLPYFKKSEKCQIDRDLLDQDFHGFDGLQATGMAEDTPILTEAILEAFNEIGMPTLDYNGESSVGISRMQLYLDRSFRTDTAYAYLKSILDRVNLHIIYHALVTKIRFDGNTARGVEFMKDGILYFASAKKEVILSAGAINSPQLLMLSGIGPAQELRKHGIKCIKNSPNVGRNLMDHMIFPGLAYQINSSYYDNVTLEESLQLWTEGKRPLNSGAASGGEVIGFLKLSNDSYERPDCEIFVIGPPSVGGLLGTMLGYDDFYAPLLGSLDPSKTILVGVVVAHPSSRGTVKLTSNDPRDYPSIDTNFFSTSDLQTMNSCTQKALQVTSTQGFQKIGAQLIPMPIPECDDVFQQYSEDWWHCAFKVLSVTFYHHSGTTRMGKSITDSVVDSNLKVHGIEKFRVVDAGVIPELICGHTNAAVVMIAEKIADEIKREHKAPSPRSQ</sequence>
<keyword evidence="3 4" id="KW-0274">FAD</keyword>
<feature type="chain" id="PRO_5040368760" description="Glucose-methanol-choline oxidoreductase N-terminal domain-containing protein" evidence="5">
    <location>
        <begin position="21"/>
        <end position="628"/>
    </location>
</feature>
<evidence type="ECO:0000256" key="5">
    <source>
        <dbReference type="SAM" id="SignalP"/>
    </source>
</evidence>
<evidence type="ECO:0000256" key="3">
    <source>
        <dbReference type="PIRSR" id="PIRSR000137-2"/>
    </source>
</evidence>
<dbReference type="SUPFAM" id="SSF51905">
    <property type="entry name" value="FAD/NAD(P)-binding domain"/>
    <property type="match status" value="1"/>
</dbReference>
<dbReference type="GO" id="GO:0016614">
    <property type="term" value="F:oxidoreductase activity, acting on CH-OH group of donors"/>
    <property type="evidence" value="ECO:0007669"/>
    <property type="project" value="InterPro"/>
</dbReference>
<feature type="domain" description="Glucose-methanol-choline oxidoreductase N-terminal" evidence="7">
    <location>
        <begin position="323"/>
        <end position="337"/>
    </location>
</feature>
<dbReference type="InterPro" id="IPR000172">
    <property type="entry name" value="GMC_OxRdtase_N"/>
</dbReference>
<proteinExistence type="inferred from homology"/>
<dbReference type="InterPro" id="IPR007867">
    <property type="entry name" value="GMC_OxRtase_C"/>
</dbReference>
<dbReference type="InterPro" id="IPR036188">
    <property type="entry name" value="FAD/NAD-bd_sf"/>
</dbReference>
<dbReference type="Pfam" id="PF05199">
    <property type="entry name" value="GMC_oxred_C"/>
    <property type="match status" value="1"/>
</dbReference>
<dbReference type="PROSITE" id="PS00623">
    <property type="entry name" value="GMC_OXRED_1"/>
    <property type="match status" value="1"/>
</dbReference>
<evidence type="ECO:0000256" key="1">
    <source>
        <dbReference type="ARBA" id="ARBA00010790"/>
    </source>
</evidence>
<gene>
    <name evidence="8" type="ORF">CEUTPL_LOCUS4893</name>
</gene>
<dbReference type="Proteomes" id="UP001152799">
    <property type="component" value="Chromosome 2"/>
</dbReference>
<feature type="domain" description="Glucose-methanol-choline oxidoreductase N-terminal" evidence="6">
    <location>
        <begin position="148"/>
        <end position="171"/>
    </location>
</feature>
<reference evidence="8" key="1">
    <citation type="submission" date="2022-01" db="EMBL/GenBank/DDBJ databases">
        <authorList>
            <person name="King R."/>
        </authorList>
    </citation>
    <scope>NUCLEOTIDE SEQUENCE</scope>
</reference>
<dbReference type="Pfam" id="PF00732">
    <property type="entry name" value="GMC_oxred_N"/>
    <property type="match status" value="1"/>
</dbReference>
<feature type="binding site" evidence="3">
    <location>
        <position position="150"/>
    </location>
    <ligand>
        <name>FAD</name>
        <dbReference type="ChEBI" id="CHEBI:57692"/>
    </ligand>
</feature>
<dbReference type="EMBL" id="OU892278">
    <property type="protein sequence ID" value="CAG9764253.1"/>
    <property type="molecule type" value="Genomic_DNA"/>
</dbReference>
<comment type="similarity">
    <text evidence="1 4">Belongs to the GMC oxidoreductase family.</text>
</comment>
<dbReference type="Gene3D" id="3.30.560.10">
    <property type="entry name" value="Glucose Oxidase, domain 3"/>
    <property type="match status" value="1"/>
</dbReference>
<keyword evidence="5" id="KW-0732">Signal</keyword>
<dbReference type="PROSITE" id="PS00624">
    <property type="entry name" value="GMC_OXRED_2"/>
    <property type="match status" value="1"/>
</dbReference>
<dbReference type="PANTHER" id="PTHR11552">
    <property type="entry name" value="GLUCOSE-METHANOL-CHOLINE GMC OXIDOREDUCTASE"/>
    <property type="match status" value="1"/>
</dbReference>
<feature type="active site" description="Proton donor" evidence="2">
    <location>
        <position position="557"/>
    </location>
</feature>
<name>A0A9N9MGC9_9CUCU</name>
<dbReference type="OrthoDB" id="269227at2759"/>
<dbReference type="GO" id="GO:0050660">
    <property type="term" value="F:flavin adenine dinucleotide binding"/>
    <property type="evidence" value="ECO:0007669"/>
    <property type="project" value="InterPro"/>
</dbReference>
<keyword evidence="4" id="KW-0285">Flavoprotein</keyword>
<protein>
    <recommendedName>
        <fullName evidence="6 7">Glucose-methanol-choline oxidoreductase N-terminal domain-containing protein</fullName>
    </recommendedName>
</protein>
<dbReference type="InterPro" id="IPR012132">
    <property type="entry name" value="GMC_OxRdtase"/>
</dbReference>